<keyword evidence="2 4" id="KW-0238">DNA-binding</keyword>
<dbReference type="STRING" id="314278.NB231_07030"/>
<dbReference type="InterPro" id="IPR050109">
    <property type="entry name" value="HTH-type_TetR-like_transc_reg"/>
</dbReference>
<comment type="caution">
    <text evidence="6">The sequence shown here is derived from an EMBL/GenBank/DDBJ whole genome shotgun (WGS) entry which is preliminary data.</text>
</comment>
<evidence type="ECO:0000313" key="7">
    <source>
        <dbReference type="Proteomes" id="UP000003374"/>
    </source>
</evidence>
<dbReference type="SUPFAM" id="SSF46689">
    <property type="entry name" value="Homeodomain-like"/>
    <property type="match status" value="1"/>
</dbReference>
<feature type="DNA-binding region" description="H-T-H motif" evidence="4">
    <location>
        <begin position="31"/>
        <end position="50"/>
    </location>
</feature>
<accession>A4BUX2</accession>
<dbReference type="Gene3D" id="1.10.357.10">
    <property type="entry name" value="Tetracycline Repressor, domain 2"/>
    <property type="match status" value="1"/>
</dbReference>
<dbReference type="HOGENOM" id="CLU_095332_0_2_6"/>
<name>A4BUX2_9GAMM</name>
<gene>
    <name evidence="6" type="ORF">NB231_07030</name>
</gene>
<dbReference type="PRINTS" id="PR00455">
    <property type="entry name" value="HTHTETR"/>
</dbReference>
<dbReference type="GO" id="GO:0000976">
    <property type="term" value="F:transcription cis-regulatory region binding"/>
    <property type="evidence" value="ECO:0007669"/>
    <property type="project" value="TreeGrafter"/>
</dbReference>
<dbReference type="PANTHER" id="PTHR30055:SF234">
    <property type="entry name" value="HTH-TYPE TRANSCRIPTIONAL REGULATOR BETI"/>
    <property type="match status" value="1"/>
</dbReference>
<dbReference type="OrthoDB" id="4541465at2"/>
<dbReference type="Proteomes" id="UP000003374">
    <property type="component" value="Unassembled WGS sequence"/>
</dbReference>
<evidence type="ECO:0000256" key="4">
    <source>
        <dbReference type="PROSITE-ProRule" id="PRU00335"/>
    </source>
</evidence>
<organism evidence="6 7">
    <name type="scientific">Nitrococcus mobilis Nb-231</name>
    <dbReference type="NCBI Taxonomy" id="314278"/>
    <lineage>
        <taxon>Bacteria</taxon>
        <taxon>Pseudomonadati</taxon>
        <taxon>Pseudomonadota</taxon>
        <taxon>Gammaproteobacteria</taxon>
        <taxon>Chromatiales</taxon>
        <taxon>Ectothiorhodospiraceae</taxon>
        <taxon>Nitrococcus</taxon>
    </lineage>
</organism>
<evidence type="ECO:0000259" key="5">
    <source>
        <dbReference type="PROSITE" id="PS50977"/>
    </source>
</evidence>
<dbReference type="AlphaFoldDB" id="A4BUX2"/>
<evidence type="ECO:0000256" key="3">
    <source>
        <dbReference type="ARBA" id="ARBA00023163"/>
    </source>
</evidence>
<dbReference type="InterPro" id="IPR001647">
    <property type="entry name" value="HTH_TetR"/>
</dbReference>
<dbReference type="GO" id="GO:0003700">
    <property type="term" value="F:DNA-binding transcription factor activity"/>
    <property type="evidence" value="ECO:0007669"/>
    <property type="project" value="TreeGrafter"/>
</dbReference>
<keyword evidence="1" id="KW-0805">Transcription regulation</keyword>
<dbReference type="EMBL" id="AAOF01000021">
    <property type="protein sequence ID" value="EAR20486.1"/>
    <property type="molecule type" value="Genomic_DNA"/>
</dbReference>
<keyword evidence="7" id="KW-1185">Reference proteome</keyword>
<dbReference type="PROSITE" id="PS50977">
    <property type="entry name" value="HTH_TETR_2"/>
    <property type="match status" value="1"/>
</dbReference>
<dbReference type="InterPro" id="IPR009057">
    <property type="entry name" value="Homeodomain-like_sf"/>
</dbReference>
<dbReference type="eggNOG" id="COG1309">
    <property type="taxonomic scope" value="Bacteria"/>
</dbReference>
<dbReference type="RefSeq" id="WP_005000842.1">
    <property type="nucleotide sequence ID" value="NZ_CH672427.1"/>
</dbReference>
<reference evidence="6 7" key="1">
    <citation type="submission" date="2006-02" db="EMBL/GenBank/DDBJ databases">
        <authorList>
            <person name="Waterbury J."/>
            <person name="Ferriera S."/>
            <person name="Johnson J."/>
            <person name="Kravitz S."/>
            <person name="Halpern A."/>
            <person name="Remington K."/>
            <person name="Beeson K."/>
            <person name="Tran B."/>
            <person name="Rogers Y.-H."/>
            <person name="Friedman R."/>
            <person name="Venter J.C."/>
        </authorList>
    </citation>
    <scope>NUCLEOTIDE SEQUENCE [LARGE SCALE GENOMIC DNA]</scope>
    <source>
        <strain evidence="6 7">Nb-231</strain>
    </source>
</reference>
<feature type="domain" description="HTH tetR-type" evidence="5">
    <location>
        <begin position="8"/>
        <end position="68"/>
    </location>
</feature>
<evidence type="ECO:0000256" key="1">
    <source>
        <dbReference type="ARBA" id="ARBA00023015"/>
    </source>
</evidence>
<dbReference type="Pfam" id="PF00440">
    <property type="entry name" value="TetR_N"/>
    <property type="match status" value="1"/>
</dbReference>
<sequence>MQGNTRQPLTADAWAEAALEIIAESGFDTVAVEPLARRLGVTKGSFYWHFANRQALVQAALEQWERRETDEVLARAAQERDPRKRLARLFREADGSRRAGRLYLALTGAIENHPIQIVVRRVMDHRVEFLRECYAAMGLSAGEAWQRAILAYSVFLGTLQLRRDAPEVIPAEDEFHEYMHFIGEMLIPGYTRELMRADGSTNS</sequence>
<protein>
    <submittedName>
        <fullName evidence="6">Transcriptional regulator, TetR family protein</fullName>
    </submittedName>
</protein>
<evidence type="ECO:0000256" key="2">
    <source>
        <dbReference type="ARBA" id="ARBA00023125"/>
    </source>
</evidence>
<evidence type="ECO:0000313" key="6">
    <source>
        <dbReference type="EMBL" id="EAR20486.1"/>
    </source>
</evidence>
<dbReference type="PANTHER" id="PTHR30055">
    <property type="entry name" value="HTH-TYPE TRANSCRIPTIONAL REGULATOR RUTR"/>
    <property type="match status" value="1"/>
</dbReference>
<keyword evidence="3" id="KW-0804">Transcription</keyword>
<proteinExistence type="predicted"/>